<dbReference type="InterPro" id="IPR000834">
    <property type="entry name" value="Peptidase_M14"/>
</dbReference>
<comment type="caution">
    <text evidence="6">The sequence shown here is derived from an EMBL/GenBank/DDBJ whole genome shotgun (WGS) entry which is preliminary data.</text>
</comment>
<feature type="active site" description="Proton donor/acceptor" evidence="3">
    <location>
        <position position="293"/>
    </location>
</feature>
<evidence type="ECO:0000256" key="4">
    <source>
        <dbReference type="SAM" id="SignalP"/>
    </source>
</evidence>
<dbReference type="Pfam" id="PF00246">
    <property type="entry name" value="Peptidase_M14"/>
    <property type="match status" value="1"/>
</dbReference>
<organism evidence="6 7">
    <name type="scientific">Undibacterium luofuense</name>
    <dbReference type="NCBI Taxonomy" id="2828733"/>
    <lineage>
        <taxon>Bacteria</taxon>
        <taxon>Pseudomonadati</taxon>
        <taxon>Pseudomonadota</taxon>
        <taxon>Betaproteobacteria</taxon>
        <taxon>Burkholderiales</taxon>
        <taxon>Oxalobacteraceae</taxon>
        <taxon>Undibacterium</taxon>
    </lineage>
</organism>
<keyword evidence="4" id="KW-0732">Signal</keyword>
<evidence type="ECO:0000313" key="7">
    <source>
        <dbReference type="Proteomes" id="UP000680067"/>
    </source>
</evidence>
<dbReference type="GO" id="GO:0004181">
    <property type="term" value="F:metallocarboxypeptidase activity"/>
    <property type="evidence" value="ECO:0007669"/>
    <property type="project" value="InterPro"/>
</dbReference>
<dbReference type="AlphaFoldDB" id="A0A941DHY1"/>
<dbReference type="CDD" id="cd06241">
    <property type="entry name" value="M14-like"/>
    <property type="match status" value="1"/>
</dbReference>
<name>A0A941DHY1_9BURK</name>
<dbReference type="PANTHER" id="PTHR11705">
    <property type="entry name" value="PROTEASE FAMILY M14 CARBOXYPEPTIDASE A,B"/>
    <property type="match status" value="1"/>
</dbReference>
<dbReference type="EMBL" id="JAGSPN010000002">
    <property type="protein sequence ID" value="MBR7781262.1"/>
    <property type="molecule type" value="Genomic_DNA"/>
</dbReference>
<dbReference type="Proteomes" id="UP000680067">
    <property type="component" value="Unassembled WGS sequence"/>
</dbReference>
<feature type="domain" description="Peptidase M14" evidence="5">
    <location>
        <begin position="36"/>
        <end position="318"/>
    </location>
</feature>
<comment type="cofactor">
    <cofactor evidence="1">
        <name>Zn(2+)</name>
        <dbReference type="ChEBI" id="CHEBI:29105"/>
    </cofactor>
</comment>
<gene>
    <name evidence="6" type="ORF">KDM89_03825</name>
</gene>
<dbReference type="GO" id="GO:0005615">
    <property type="term" value="C:extracellular space"/>
    <property type="evidence" value="ECO:0007669"/>
    <property type="project" value="TreeGrafter"/>
</dbReference>
<evidence type="ECO:0000313" key="6">
    <source>
        <dbReference type="EMBL" id="MBR7781262.1"/>
    </source>
</evidence>
<dbReference type="SUPFAM" id="SSF53187">
    <property type="entry name" value="Zn-dependent exopeptidases"/>
    <property type="match status" value="1"/>
</dbReference>
<feature type="chain" id="PRO_5037036752" evidence="4">
    <location>
        <begin position="22"/>
        <end position="590"/>
    </location>
</feature>
<dbReference type="GO" id="GO:0006508">
    <property type="term" value="P:proteolysis"/>
    <property type="evidence" value="ECO:0007669"/>
    <property type="project" value="InterPro"/>
</dbReference>
<dbReference type="SMART" id="SM00631">
    <property type="entry name" value="Zn_pept"/>
    <property type="match status" value="1"/>
</dbReference>
<accession>A0A941DHY1</accession>
<dbReference type="PANTHER" id="PTHR11705:SF145">
    <property type="entry name" value="PEPTIDASE M14 CARBOXYPEPTIDASE A DOMAIN-CONTAINING PROTEIN"/>
    <property type="match status" value="1"/>
</dbReference>
<dbReference type="PROSITE" id="PS52035">
    <property type="entry name" value="PEPTIDASE_M14"/>
    <property type="match status" value="1"/>
</dbReference>
<evidence type="ECO:0000256" key="2">
    <source>
        <dbReference type="ARBA" id="ARBA00005988"/>
    </source>
</evidence>
<proteinExistence type="inferred from homology"/>
<reference evidence="6" key="1">
    <citation type="submission" date="2021-04" db="EMBL/GenBank/DDBJ databases">
        <title>novel species isolated from subtropical streams in China.</title>
        <authorList>
            <person name="Lu H."/>
        </authorList>
    </citation>
    <scope>NUCLEOTIDE SEQUENCE</scope>
    <source>
        <strain evidence="6">LFS511W</strain>
    </source>
</reference>
<comment type="similarity">
    <text evidence="2 3">Belongs to the peptidase M14 family.</text>
</comment>
<protein>
    <submittedName>
        <fullName evidence="6">Peptidase M14</fullName>
    </submittedName>
</protein>
<evidence type="ECO:0000256" key="3">
    <source>
        <dbReference type="PROSITE-ProRule" id="PRU01379"/>
    </source>
</evidence>
<dbReference type="GO" id="GO:0008270">
    <property type="term" value="F:zinc ion binding"/>
    <property type="evidence" value="ECO:0007669"/>
    <property type="project" value="InterPro"/>
</dbReference>
<evidence type="ECO:0000256" key="1">
    <source>
        <dbReference type="ARBA" id="ARBA00001947"/>
    </source>
</evidence>
<sequence length="590" mass="66854">MMHKLLPAALACLFAVPAAMAAENMVTVAEKSQFTKTGRYTEVDTLCKNFQKNYPKWVRCQEIGRSPEGRPILVLIASKTGALTPLSVKEKQIPVTLIQGGIHAGEIDGKDAGFLVLRELFENPSSDVLDKQVVMFVPVFNVDGHERFGKWNRPNQRGPEEMGWRTSAQNANLNRDYAKAETPEMQAMLRLVNQWDPLVTIDLHVTDGAKFEHDISVQIEPKHAGDEKLRTAGQMLQQAVLQDLSKAGSLPQPFYMSFNQEDDPMSGFTDEVPGARFSNGYFMLRNRFGILVETHSWKDYATRVRITRNTLHAVLNQVAQQGMQWKKMAEEADMQAMRMAGKDVPVSYRTTDAYKTVEFRGYAYTRTQSDISGALMTRYDESKPQIWRVKLRDQNVPDKLARLPEGGYVVPAAWAKMVVEKLRAHGIQFQALTSGWKDVGVERFQTEKASFRPVSYEGRQPLEVKGQWVADQKLQFARGSIFIPSAQPKSALVATLFDPASADSLLSWGFFNQAFERKEYMEAYVAEDVAREQLAADPELRKQFEQKLRSDPAFAKDPAARLEFFARRHSSWDTAYQQYPVYKTALIPKN</sequence>
<feature type="signal peptide" evidence="4">
    <location>
        <begin position="1"/>
        <end position="21"/>
    </location>
</feature>
<evidence type="ECO:0000259" key="5">
    <source>
        <dbReference type="PROSITE" id="PS52035"/>
    </source>
</evidence>
<keyword evidence="7" id="KW-1185">Reference proteome</keyword>
<dbReference type="Gene3D" id="3.40.630.10">
    <property type="entry name" value="Zn peptidases"/>
    <property type="match status" value="1"/>
</dbReference>